<evidence type="ECO:0000256" key="5">
    <source>
        <dbReference type="ARBA" id="ARBA00023273"/>
    </source>
</evidence>
<protein>
    <recommendedName>
        <fullName evidence="9">Dynein regulatory complex protein 9</fullName>
    </recommendedName>
</protein>
<gene>
    <name evidence="7" type="ORF">PPRIM_AZ9-3.1.T0380187</name>
</gene>
<evidence type="ECO:0008006" key="9">
    <source>
        <dbReference type="Google" id="ProtNLM"/>
    </source>
</evidence>
<comment type="caution">
    <text evidence="7">The sequence shown here is derived from an EMBL/GenBank/DDBJ whole genome shotgun (WGS) entry which is preliminary data.</text>
</comment>
<dbReference type="OMA" id="ESKMHFY"/>
<dbReference type="PANTHER" id="PTHR14871:SF1">
    <property type="entry name" value="DYNEIN REGULATORY COMPLEX PROTEIN 9"/>
    <property type="match status" value="1"/>
</dbReference>
<keyword evidence="3" id="KW-0963">Cytoplasm</keyword>
<keyword evidence="6" id="KW-0175">Coiled coil</keyword>
<dbReference type="AlphaFoldDB" id="A0A8S1LDV5"/>
<dbReference type="GO" id="GO:0044782">
    <property type="term" value="P:cilium organization"/>
    <property type="evidence" value="ECO:0007669"/>
    <property type="project" value="TreeGrafter"/>
</dbReference>
<name>A0A8S1LDV5_PARPR</name>
<organism evidence="7 8">
    <name type="scientific">Paramecium primaurelia</name>
    <dbReference type="NCBI Taxonomy" id="5886"/>
    <lineage>
        <taxon>Eukaryota</taxon>
        <taxon>Sar</taxon>
        <taxon>Alveolata</taxon>
        <taxon>Ciliophora</taxon>
        <taxon>Intramacronucleata</taxon>
        <taxon>Oligohymenophorea</taxon>
        <taxon>Peniculida</taxon>
        <taxon>Parameciidae</taxon>
        <taxon>Paramecium</taxon>
    </lineage>
</organism>
<dbReference type="EMBL" id="CAJJDM010000037">
    <property type="protein sequence ID" value="CAD8065940.1"/>
    <property type="molecule type" value="Genomic_DNA"/>
</dbReference>
<feature type="coiled-coil region" evidence="6">
    <location>
        <begin position="231"/>
        <end position="341"/>
    </location>
</feature>
<accession>A0A8S1LDV5</accession>
<evidence type="ECO:0000313" key="8">
    <source>
        <dbReference type="Proteomes" id="UP000688137"/>
    </source>
</evidence>
<evidence type="ECO:0000256" key="6">
    <source>
        <dbReference type="SAM" id="Coils"/>
    </source>
</evidence>
<dbReference type="GO" id="GO:0005737">
    <property type="term" value="C:cytoplasm"/>
    <property type="evidence" value="ECO:0007669"/>
    <property type="project" value="TreeGrafter"/>
</dbReference>
<dbReference type="InterPro" id="IPR042618">
    <property type="entry name" value="IQCG"/>
</dbReference>
<sequence length="372" mass="44400">MNPIDQHKLQFVLKDCILKLQFIGEITRDNDISSELAGYEQSKLLTDQQTLEVKYAELVAKRSTLVGISNRKQLTETQKHIQEVAQRLKESTKKLCRLFKENPNIDQDSLKVYEERAGLISDLENLKTFIQNNQLNKFAQNVTNSLEEQDSLRKFAVREKELAAEIKKLQNDKTQEIKEHEHEKTEKQKNIQSLKEKLLYKTNRADLKKKYDEKVGTSKENTQMRVFEFALKDIEQQIQNFATKIETEEKVHKQLKDYLIRKEEESKKKTDDQNKYMDEKKQELEDKIEKLTEQKNIMLEELDKLNRRFEKEELEKQERERKEIQEQEAKKLRELQQLRMENAIKLIQNELMERKELYGLGAKKKKPKKTKK</sequence>
<dbReference type="GO" id="GO:0005856">
    <property type="term" value="C:cytoskeleton"/>
    <property type="evidence" value="ECO:0007669"/>
    <property type="project" value="UniProtKB-SubCell"/>
</dbReference>
<evidence type="ECO:0000256" key="1">
    <source>
        <dbReference type="ARBA" id="ARBA00004245"/>
    </source>
</evidence>
<comment type="subcellular location">
    <subcellularLocation>
        <location evidence="2">Cell projection</location>
    </subcellularLocation>
    <subcellularLocation>
        <location evidence="1">Cytoplasm</location>
        <location evidence="1">Cytoskeleton</location>
    </subcellularLocation>
</comment>
<keyword evidence="8" id="KW-1185">Reference proteome</keyword>
<reference evidence="7" key="1">
    <citation type="submission" date="2021-01" db="EMBL/GenBank/DDBJ databases">
        <authorList>
            <consortium name="Genoscope - CEA"/>
            <person name="William W."/>
        </authorList>
    </citation>
    <scope>NUCLEOTIDE SEQUENCE</scope>
</reference>
<dbReference type="GO" id="GO:0031514">
    <property type="term" value="C:motile cilium"/>
    <property type="evidence" value="ECO:0007669"/>
    <property type="project" value="TreeGrafter"/>
</dbReference>
<feature type="coiled-coil region" evidence="6">
    <location>
        <begin position="152"/>
        <end position="197"/>
    </location>
</feature>
<evidence type="ECO:0000313" key="7">
    <source>
        <dbReference type="EMBL" id="CAD8065940.1"/>
    </source>
</evidence>
<dbReference type="PANTHER" id="PTHR14871">
    <property type="entry name" value="DYNEIN REGULATORY COMPLEX PROTEIN 9"/>
    <property type="match status" value="1"/>
</dbReference>
<keyword evidence="4" id="KW-0206">Cytoskeleton</keyword>
<evidence type="ECO:0000256" key="4">
    <source>
        <dbReference type="ARBA" id="ARBA00023212"/>
    </source>
</evidence>
<evidence type="ECO:0000256" key="3">
    <source>
        <dbReference type="ARBA" id="ARBA00022490"/>
    </source>
</evidence>
<dbReference type="Proteomes" id="UP000688137">
    <property type="component" value="Unassembled WGS sequence"/>
</dbReference>
<proteinExistence type="predicted"/>
<keyword evidence="5" id="KW-0966">Cell projection</keyword>
<evidence type="ECO:0000256" key="2">
    <source>
        <dbReference type="ARBA" id="ARBA00004316"/>
    </source>
</evidence>